<protein>
    <submittedName>
        <fullName evidence="3">Predicted protein</fullName>
    </submittedName>
</protein>
<dbReference type="GeneID" id="9689481"/>
<dbReference type="Pfam" id="PF01814">
    <property type="entry name" value="Hemerythrin"/>
    <property type="match status" value="1"/>
</dbReference>
<accession>C1N889</accession>
<dbReference type="InterPro" id="IPR012312">
    <property type="entry name" value="Hemerythrin-like"/>
</dbReference>
<organism evidence="4">
    <name type="scientific">Micromonas pusilla (strain CCMP1545)</name>
    <name type="common">Picoplanktonic green alga</name>
    <dbReference type="NCBI Taxonomy" id="564608"/>
    <lineage>
        <taxon>Eukaryota</taxon>
        <taxon>Viridiplantae</taxon>
        <taxon>Chlorophyta</taxon>
        <taxon>Mamiellophyceae</taxon>
        <taxon>Mamiellales</taxon>
        <taxon>Mamiellaceae</taxon>
        <taxon>Micromonas</taxon>
    </lineage>
</organism>
<keyword evidence="4" id="KW-1185">Reference proteome</keyword>
<feature type="compositionally biased region" description="Basic and acidic residues" evidence="1">
    <location>
        <begin position="340"/>
        <end position="361"/>
    </location>
</feature>
<evidence type="ECO:0000313" key="3">
    <source>
        <dbReference type="EMBL" id="EEH51662.1"/>
    </source>
</evidence>
<sequence>MPVHAQLNGLYTAPADPTEIRTFRPVGSHLGDKTSEWWLARDQDVFVLMHNALRGEVTKLESVLFTLGDKTLKEWEIQAIRDHWTGHYESLKEHFKIEDEIMHPFVKTRVDILGDAFRESHEELAELAHAVDRTINNHTWATAKELSPSLHAYRTALWPHFIEEENIVIPLTRAYFTQKEVGDAFGTVLRTKKSSAARRLVLGSIVHHLAGGKEGTMTFLARCGFERFAWYQGWRKLRAHYRARMESKLESLLQGEELVCKHKAEMTHLRRLKSLPISERIVRRPSASVTLSMDLRNEMLFNKVDAPSARPETPPPVAKLAKNRRGSMDSNEGSVGRVKRAMEDVERSRGKMDARVEVAAK</sequence>
<name>C1N889_MICPC</name>
<feature type="region of interest" description="Disordered" evidence="1">
    <location>
        <begin position="306"/>
        <end position="361"/>
    </location>
</feature>
<evidence type="ECO:0000256" key="1">
    <source>
        <dbReference type="SAM" id="MobiDB-lite"/>
    </source>
</evidence>
<feature type="domain" description="Hemerythrin-like" evidence="2">
    <location>
        <begin position="44"/>
        <end position="171"/>
    </location>
</feature>
<proteinExistence type="predicted"/>
<dbReference type="OMA" id="TRTHYRE"/>
<evidence type="ECO:0000313" key="4">
    <source>
        <dbReference type="Proteomes" id="UP000001876"/>
    </source>
</evidence>
<dbReference type="RefSeq" id="XP_003064040.1">
    <property type="nucleotide sequence ID" value="XM_003063994.1"/>
</dbReference>
<dbReference type="CDD" id="cd12108">
    <property type="entry name" value="Hr-like"/>
    <property type="match status" value="1"/>
</dbReference>
<dbReference type="EMBL" id="GG663750">
    <property type="protein sequence ID" value="EEH51662.1"/>
    <property type="molecule type" value="Genomic_DNA"/>
</dbReference>
<dbReference type="AlphaFoldDB" id="C1N889"/>
<dbReference type="Gene3D" id="1.20.120.520">
    <property type="entry name" value="nmb1532 protein domain like"/>
    <property type="match status" value="1"/>
</dbReference>
<dbReference type="OrthoDB" id="43563at2759"/>
<reference evidence="3 4" key="1">
    <citation type="journal article" date="2009" name="Science">
        <title>Green evolution and dynamic adaptations revealed by genomes of the marine picoeukaryotes Micromonas.</title>
        <authorList>
            <person name="Worden A.Z."/>
            <person name="Lee J.H."/>
            <person name="Mock T."/>
            <person name="Rouze P."/>
            <person name="Simmons M.P."/>
            <person name="Aerts A.L."/>
            <person name="Allen A.E."/>
            <person name="Cuvelier M.L."/>
            <person name="Derelle E."/>
            <person name="Everett M.V."/>
            <person name="Foulon E."/>
            <person name="Grimwood J."/>
            <person name="Gundlach H."/>
            <person name="Henrissat B."/>
            <person name="Napoli C."/>
            <person name="McDonald S.M."/>
            <person name="Parker M.S."/>
            <person name="Rombauts S."/>
            <person name="Salamov A."/>
            <person name="Von Dassow P."/>
            <person name="Badger J.H."/>
            <person name="Coutinho P.M."/>
            <person name="Demir E."/>
            <person name="Dubchak I."/>
            <person name="Gentemann C."/>
            <person name="Eikrem W."/>
            <person name="Gready J.E."/>
            <person name="John U."/>
            <person name="Lanier W."/>
            <person name="Lindquist E.A."/>
            <person name="Lucas S."/>
            <person name="Mayer K.F."/>
            <person name="Moreau H."/>
            <person name="Not F."/>
            <person name="Otillar R."/>
            <person name="Panaud O."/>
            <person name="Pangilinan J."/>
            <person name="Paulsen I."/>
            <person name="Piegu B."/>
            <person name="Poliakov A."/>
            <person name="Robbens S."/>
            <person name="Schmutz J."/>
            <person name="Toulza E."/>
            <person name="Wyss T."/>
            <person name="Zelensky A."/>
            <person name="Zhou K."/>
            <person name="Armbrust E.V."/>
            <person name="Bhattacharya D."/>
            <person name="Goodenough U.W."/>
            <person name="Van de Peer Y."/>
            <person name="Grigoriev I.V."/>
        </authorList>
    </citation>
    <scope>NUCLEOTIDE SEQUENCE [LARGE SCALE GENOMIC DNA]</scope>
    <source>
        <strain evidence="3 4">CCMP1545</strain>
    </source>
</reference>
<evidence type="ECO:0000259" key="2">
    <source>
        <dbReference type="Pfam" id="PF01814"/>
    </source>
</evidence>
<dbReference type="KEGG" id="mpp:MICPUCDRAFT_49115"/>
<dbReference type="Proteomes" id="UP000001876">
    <property type="component" value="Unassembled WGS sequence"/>
</dbReference>
<gene>
    <name evidence="3" type="ORF">MICPUCDRAFT_49115</name>
</gene>